<accession>S0JSS5</accession>
<comment type="cofactor">
    <cofactor evidence="1">
        <name>NAD(+)</name>
        <dbReference type="ChEBI" id="CHEBI:57540"/>
    </cofactor>
</comment>
<dbReference type="PATRIC" id="fig|1139996.3.peg.668"/>
<dbReference type="Proteomes" id="UP000014136">
    <property type="component" value="Unassembled WGS sequence"/>
</dbReference>
<evidence type="ECO:0000256" key="5">
    <source>
        <dbReference type="ARBA" id="ARBA00023211"/>
    </source>
</evidence>
<comment type="caution">
    <text evidence="8">The sequence shown here is derived from an EMBL/GenBank/DDBJ whole genome shotgun (WGS) entry which is preliminary data.</text>
</comment>
<evidence type="ECO:0000256" key="1">
    <source>
        <dbReference type="ARBA" id="ARBA00001911"/>
    </source>
</evidence>
<evidence type="ECO:0000256" key="4">
    <source>
        <dbReference type="ARBA" id="ARBA00023027"/>
    </source>
</evidence>
<evidence type="ECO:0000256" key="3">
    <source>
        <dbReference type="ARBA" id="ARBA00022801"/>
    </source>
</evidence>
<organism evidence="8 9">
    <name type="scientific">Enterococcus saccharolyticus subsp. saccharolyticus ATCC 43076</name>
    <dbReference type="NCBI Taxonomy" id="1139996"/>
    <lineage>
        <taxon>Bacteria</taxon>
        <taxon>Bacillati</taxon>
        <taxon>Bacillota</taxon>
        <taxon>Bacilli</taxon>
        <taxon>Lactobacillales</taxon>
        <taxon>Enterococcaceae</taxon>
        <taxon>Enterococcus</taxon>
    </lineage>
</organism>
<dbReference type="STRING" id="41997.RV16_GL001876"/>
<dbReference type="PANTHER" id="PTHR32092:SF6">
    <property type="entry name" value="ALPHA-GALACTOSIDASE"/>
    <property type="match status" value="1"/>
</dbReference>
<dbReference type="Gene3D" id="3.90.110.10">
    <property type="entry name" value="Lactate dehydrogenase/glycoside hydrolase, family 4, C-terminal"/>
    <property type="match status" value="1"/>
</dbReference>
<dbReference type="GO" id="GO:0016616">
    <property type="term" value="F:oxidoreductase activity, acting on the CH-OH group of donors, NAD or NADP as acceptor"/>
    <property type="evidence" value="ECO:0007669"/>
    <property type="project" value="InterPro"/>
</dbReference>
<dbReference type="HOGENOM" id="CLU_120877_1_0_9"/>
<proteinExistence type="predicted"/>
<dbReference type="SUPFAM" id="SSF56327">
    <property type="entry name" value="LDH C-terminal domain-like"/>
    <property type="match status" value="1"/>
</dbReference>
<dbReference type="OrthoDB" id="9808275at2"/>
<name>S0JSS5_9ENTE</name>
<protein>
    <recommendedName>
        <fullName evidence="7">Glycosyl hydrolase family 4 C-terminal domain-containing protein</fullName>
    </recommendedName>
</protein>
<keyword evidence="3" id="KW-0378">Hydrolase</keyword>
<keyword evidence="5" id="KW-0464">Manganese</keyword>
<keyword evidence="9" id="KW-1185">Reference proteome</keyword>
<dbReference type="Pfam" id="PF11975">
    <property type="entry name" value="Glyco_hydro_4C"/>
    <property type="match status" value="1"/>
</dbReference>
<sequence>MRLPLVKSIAADLTNAATPPFAIAADAPTVIAGNVLNKGLITNLPTDACVEVPCLVDKNGVQPTYVGDLPTQLAALNRTNINVQELTVEAALTLDKSKIYQAAYLDPHLSSELSLAEIKNLVDELIDAHGDYLPEYK</sequence>
<feature type="domain" description="Glycosyl hydrolase family 4 C-terminal" evidence="7">
    <location>
        <begin position="22"/>
        <end position="108"/>
    </location>
</feature>
<dbReference type="GO" id="GO:0004553">
    <property type="term" value="F:hydrolase activity, hydrolyzing O-glycosyl compounds"/>
    <property type="evidence" value="ECO:0007669"/>
    <property type="project" value="InterPro"/>
</dbReference>
<keyword evidence="6" id="KW-0326">Glycosidase</keyword>
<dbReference type="GO" id="GO:0005975">
    <property type="term" value="P:carbohydrate metabolic process"/>
    <property type="evidence" value="ECO:0007669"/>
    <property type="project" value="InterPro"/>
</dbReference>
<dbReference type="GO" id="GO:0046872">
    <property type="term" value="F:metal ion binding"/>
    <property type="evidence" value="ECO:0007669"/>
    <property type="project" value="UniProtKB-KW"/>
</dbReference>
<dbReference type="InterPro" id="IPR001088">
    <property type="entry name" value="Glyco_hydro_4"/>
</dbReference>
<reference evidence="8 9" key="1">
    <citation type="submission" date="2013-03" db="EMBL/GenBank/DDBJ databases">
        <title>The Genome Sequence of Enterococcus saccharolyticus ATCC_43076 (Illumina only assembly).</title>
        <authorList>
            <consortium name="The Broad Institute Genomics Platform"/>
            <consortium name="The Broad Institute Genome Sequencing Center for Infectious Disease"/>
            <person name="Earl A."/>
            <person name="Russ C."/>
            <person name="Gilmore M."/>
            <person name="Surin D."/>
            <person name="Walker B."/>
            <person name="Young S."/>
            <person name="Zeng Q."/>
            <person name="Gargeya S."/>
            <person name="Fitzgerald M."/>
            <person name="Haas B."/>
            <person name="Abouelleil A."/>
            <person name="Allen A.W."/>
            <person name="Alvarado L."/>
            <person name="Arachchi H.M."/>
            <person name="Berlin A.M."/>
            <person name="Chapman S.B."/>
            <person name="Gainer-Dewar J."/>
            <person name="Goldberg J."/>
            <person name="Griggs A."/>
            <person name="Gujja S."/>
            <person name="Hansen M."/>
            <person name="Howarth C."/>
            <person name="Imamovic A."/>
            <person name="Ireland A."/>
            <person name="Larimer J."/>
            <person name="McCowan C."/>
            <person name="Murphy C."/>
            <person name="Pearson M."/>
            <person name="Poon T.W."/>
            <person name="Priest M."/>
            <person name="Roberts A."/>
            <person name="Saif S."/>
            <person name="Shea T."/>
            <person name="Sisk P."/>
            <person name="Sykes S."/>
            <person name="Wortman J."/>
            <person name="Nusbaum C."/>
            <person name="Birren B."/>
        </authorList>
    </citation>
    <scope>NUCLEOTIDE SEQUENCE [LARGE SCALE GENOMIC DNA]</scope>
    <source>
        <strain evidence="8 9">ATCC 43076</strain>
    </source>
</reference>
<evidence type="ECO:0000259" key="7">
    <source>
        <dbReference type="Pfam" id="PF11975"/>
    </source>
</evidence>
<dbReference type="eggNOG" id="COG1486">
    <property type="taxonomic scope" value="Bacteria"/>
</dbReference>
<gene>
    <name evidence="8" type="ORF">OMQ_00673</name>
</gene>
<evidence type="ECO:0000256" key="6">
    <source>
        <dbReference type="ARBA" id="ARBA00023295"/>
    </source>
</evidence>
<keyword evidence="4" id="KW-0520">NAD</keyword>
<dbReference type="InterPro" id="IPR022616">
    <property type="entry name" value="Glyco_hydro_4_C"/>
</dbReference>
<evidence type="ECO:0000313" key="8">
    <source>
        <dbReference type="EMBL" id="EOT29981.1"/>
    </source>
</evidence>
<dbReference type="PANTHER" id="PTHR32092">
    <property type="entry name" value="6-PHOSPHO-BETA-GLUCOSIDASE-RELATED"/>
    <property type="match status" value="1"/>
</dbReference>
<evidence type="ECO:0000256" key="2">
    <source>
        <dbReference type="ARBA" id="ARBA00022723"/>
    </source>
</evidence>
<dbReference type="InterPro" id="IPR015955">
    <property type="entry name" value="Lactate_DH/Glyco_Ohase_4_C"/>
</dbReference>
<keyword evidence="2" id="KW-0479">Metal-binding</keyword>
<evidence type="ECO:0000313" key="9">
    <source>
        <dbReference type="Proteomes" id="UP000014136"/>
    </source>
</evidence>
<dbReference type="EMBL" id="AHYT01000002">
    <property type="protein sequence ID" value="EOT29981.1"/>
    <property type="molecule type" value="Genomic_DNA"/>
</dbReference>
<dbReference type="AlphaFoldDB" id="S0JSS5"/>